<dbReference type="GeneID" id="55536244"/>
<feature type="transmembrane region" description="Helical" evidence="7">
    <location>
        <begin position="119"/>
        <end position="139"/>
    </location>
</feature>
<evidence type="ECO:0000256" key="7">
    <source>
        <dbReference type="SAM" id="Phobius"/>
    </source>
</evidence>
<keyword evidence="2" id="KW-1003">Cell membrane</keyword>
<dbReference type="KEGG" id="phs:C2L64_49295"/>
<dbReference type="GO" id="GO:0015658">
    <property type="term" value="F:branched-chain amino acid transmembrane transporter activity"/>
    <property type="evidence" value="ECO:0007669"/>
    <property type="project" value="InterPro"/>
</dbReference>
<reference evidence="8 9" key="1">
    <citation type="submission" date="2018-01" db="EMBL/GenBank/DDBJ databases">
        <title>Species boundaries and ecological features among Paraburkholderia terrae DSMZ17804T, P. hospita DSMZ17164T and P. caribensis DSMZ13236T.</title>
        <authorList>
            <person name="Pratama A.A."/>
        </authorList>
    </citation>
    <scope>NUCLEOTIDE SEQUENCE [LARGE SCALE GENOMIC DNA]</scope>
    <source>
        <strain evidence="8 9">DSM 17164</strain>
    </source>
</reference>
<evidence type="ECO:0000313" key="8">
    <source>
        <dbReference type="EMBL" id="AUT76270.1"/>
    </source>
</evidence>
<dbReference type="InterPro" id="IPR001851">
    <property type="entry name" value="ABC_transp_permease"/>
</dbReference>
<organism evidence="8 9">
    <name type="scientific">Paraburkholderia hospita</name>
    <dbReference type="NCBI Taxonomy" id="169430"/>
    <lineage>
        <taxon>Bacteria</taxon>
        <taxon>Pseudomonadati</taxon>
        <taxon>Pseudomonadota</taxon>
        <taxon>Betaproteobacteria</taxon>
        <taxon>Burkholderiales</taxon>
        <taxon>Burkholderiaceae</taxon>
        <taxon>Paraburkholderia</taxon>
    </lineage>
</organism>
<sequence>MMQTRSSPFGISVGLPWLLFVILIVVPFLAHATEQTFYETLIARVIIYAIVATALNLALGYGGLVSFGHALFFGLGGYSVALPAFYGIDNGWIHLLICILGCGLAGVVTGAISLRTVGVSFIMITLAFAQMGYFVFVSLKQYGGDDGTTISATSKFFGFDLGHPDNVYACSLVVLALATYWMVRLRVSPFGMVLRATRQNARRVNAVGLPGKAYLLCAYVISAILSGVAGLLMANLNAFASPASMSWVVSGDTIAMVVLGGLGSAYGGMLGAIAFLGMEELLKGFTDHWMAVFGPAIVLMALLGKTGIAGFLEGFDARFSRKQTPRQTPPESGEPAKIGEGS</sequence>
<feature type="transmembrane region" description="Helical" evidence="7">
    <location>
        <begin position="67"/>
        <end position="86"/>
    </location>
</feature>
<dbReference type="InterPro" id="IPR043428">
    <property type="entry name" value="LivM-like"/>
</dbReference>
<keyword evidence="3 7" id="KW-0812">Transmembrane</keyword>
<dbReference type="Proteomes" id="UP000236649">
    <property type="component" value="Chromosome 5"/>
</dbReference>
<name>A0AAN1MQY5_9BURK</name>
<feature type="transmembrane region" description="Helical" evidence="7">
    <location>
        <begin position="213"/>
        <end position="234"/>
    </location>
</feature>
<feature type="region of interest" description="Disordered" evidence="6">
    <location>
        <begin position="322"/>
        <end position="342"/>
    </location>
</feature>
<keyword evidence="4 7" id="KW-1133">Transmembrane helix</keyword>
<proteinExistence type="predicted"/>
<feature type="transmembrane region" description="Helical" evidence="7">
    <location>
        <begin position="92"/>
        <end position="112"/>
    </location>
</feature>
<dbReference type="EMBL" id="CP026109">
    <property type="protein sequence ID" value="AUT76270.1"/>
    <property type="molecule type" value="Genomic_DNA"/>
</dbReference>
<feature type="transmembrane region" description="Helical" evidence="7">
    <location>
        <begin position="166"/>
        <end position="183"/>
    </location>
</feature>
<evidence type="ECO:0000256" key="5">
    <source>
        <dbReference type="ARBA" id="ARBA00023136"/>
    </source>
</evidence>
<dbReference type="Pfam" id="PF02653">
    <property type="entry name" value="BPD_transp_2"/>
    <property type="match status" value="1"/>
</dbReference>
<dbReference type="AlphaFoldDB" id="A0AAN1MQY5"/>
<evidence type="ECO:0000256" key="1">
    <source>
        <dbReference type="ARBA" id="ARBA00004651"/>
    </source>
</evidence>
<evidence type="ECO:0000256" key="2">
    <source>
        <dbReference type="ARBA" id="ARBA00022475"/>
    </source>
</evidence>
<protein>
    <submittedName>
        <fullName evidence="8">Branched-chain amino acid ABC transporter permease</fullName>
    </submittedName>
</protein>
<evidence type="ECO:0000256" key="6">
    <source>
        <dbReference type="SAM" id="MobiDB-lite"/>
    </source>
</evidence>
<dbReference type="PANTHER" id="PTHR30482:SF17">
    <property type="entry name" value="ABC TRANSPORTER ATP-BINDING PROTEIN"/>
    <property type="match status" value="1"/>
</dbReference>
<feature type="transmembrane region" description="Helical" evidence="7">
    <location>
        <begin position="42"/>
        <end position="60"/>
    </location>
</feature>
<comment type="subcellular location">
    <subcellularLocation>
        <location evidence="1">Cell membrane</location>
        <topology evidence="1">Multi-pass membrane protein</topology>
    </subcellularLocation>
</comment>
<evidence type="ECO:0000256" key="4">
    <source>
        <dbReference type="ARBA" id="ARBA00022989"/>
    </source>
</evidence>
<dbReference type="RefSeq" id="WP_090836529.1">
    <property type="nucleotide sequence ID" value="NZ_CADFGJ010000029.1"/>
</dbReference>
<accession>A0AAN1MQY5</accession>
<gene>
    <name evidence="8" type="ORF">C2L64_49295</name>
</gene>
<dbReference type="GO" id="GO:0005886">
    <property type="term" value="C:plasma membrane"/>
    <property type="evidence" value="ECO:0007669"/>
    <property type="project" value="UniProtKB-SubCell"/>
</dbReference>
<dbReference type="CDD" id="cd06581">
    <property type="entry name" value="TM_PBP1_LivM_like"/>
    <property type="match status" value="1"/>
</dbReference>
<evidence type="ECO:0000313" key="9">
    <source>
        <dbReference type="Proteomes" id="UP000236649"/>
    </source>
</evidence>
<keyword evidence="5 7" id="KW-0472">Membrane</keyword>
<dbReference type="PANTHER" id="PTHR30482">
    <property type="entry name" value="HIGH-AFFINITY BRANCHED-CHAIN AMINO ACID TRANSPORT SYSTEM PERMEASE"/>
    <property type="match status" value="1"/>
</dbReference>
<feature type="transmembrane region" description="Helical" evidence="7">
    <location>
        <begin position="254"/>
        <end position="277"/>
    </location>
</feature>
<evidence type="ECO:0000256" key="3">
    <source>
        <dbReference type="ARBA" id="ARBA00022692"/>
    </source>
</evidence>
<feature type="transmembrane region" description="Helical" evidence="7">
    <location>
        <begin position="289"/>
        <end position="312"/>
    </location>
</feature>